<dbReference type="Pfam" id="PF07510">
    <property type="entry name" value="GmrSD_C"/>
    <property type="match status" value="1"/>
</dbReference>
<evidence type="ECO:0000313" key="3">
    <source>
        <dbReference type="EMBL" id="SJM45825.1"/>
    </source>
</evidence>
<keyword evidence="4" id="KW-1185">Reference proteome</keyword>
<gene>
    <name evidence="3" type="ORF">FM101_00220</name>
</gene>
<dbReference type="InterPro" id="IPR011089">
    <property type="entry name" value="GmrSD_C"/>
</dbReference>
<feature type="region of interest" description="Disordered" evidence="1">
    <location>
        <begin position="247"/>
        <end position="326"/>
    </location>
</feature>
<dbReference type="AlphaFoldDB" id="A0A1R4EQB1"/>
<dbReference type="Gene3D" id="1.10.30.50">
    <property type="match status" value="1"/>
</dbReference>
<dbReference type="PANTHER" id="PTHR24094">
    <property type="entry name" value="SECRETED PROTEIN"/>
    <property type="match status" value="1"/>
</dbReference>
<organism evidence="3 4">
    <name type="scientific">Arthrobacter rhombi</name>
    <dbReference type="NCBI Taxonomy" id="71253"/>
    <lineage>
        <taxon>Bacteria</taxon>
        <taxon>Bacillati</taxon>
        <taxon>Actinomycetota</taxon>
        <taxon>Actinomycetes</taxon>
        <taxon>Micrococcales</taxon>
        <taxon>Micrococcaceae</taxon>
        <taxon>Arthrobacter</taxon>
    </lineage>
</organism>
<evidence type="ECO:0000313" key="4">
    <source>
        <dbReference type="Proteomes" id="UP000195913"/>
    </source>
</evidence>
<dbReference type="EMBL" id="FUHW01000001">
    <property type="protein sequence ID" value="SJM45825.1"/>
    <property type="molecule type" value="Genomic_DNA"/>
</dbReference>
<accession>A0A1R4EQB1</accession>
<feature type="domain" description="GmrSD restriction endonucleases C-terminal" evidence="2">
    <location>
        <begin position="113"/>
        <end position="247"/>
    </location>
</feature>
<evidence type="ECO:0000259" key="2">
    <source>
        <dbReference type="Pfam" id="PF07510"/>
    </source>
</evidence>
<dbReference type="RefSeq" id="WP_245806589.1">
    <property type="nucleotide sequence ID" value="NZ_FUHW01000001.1"/>
</dbReference>
<dbReference type="PANTHER" id="PTHR24094:SF15">
    <property type="entry name" value="AMP-DEPENDENT SYNTHETASE_LIGASE DOMAIN-CONTAINING PROTEIN-RELATED"/>
    <property type="match status" value="1"/>
</dbReference>
<feature type="compositionally biased region" description="Basic residues" evidence="1">
    <location>
        <begin position="276"/>
        <end position="290"/>
    </location>
</feature>
<name>A0A1R4EQB1_9MICC</name>
<evidence type="ECO:0000256" key="1">
    <source>
        <dbReference type="SAM" id="MobiDB-lite"/>
    </source>
</evidence>
<proteinExistence type="predicted"/>
<reference evidence="3 4" key="1">
    <citation type="submission" date="2017-02" db="EMBL/GenBank/DDBJ databases">
        <authorList>
            <person name="Peterson S.W."/>
        </authorList>
    </citation>
    <scope>NUCLEOTIDE SEQUENCE [LARGE SCALE GENOMIC DNA]</scope>
    <source>
        <strain evidence="3 4">B Ar 00.02</strain>
    </source>
</reference>
<sequence length="326" mass="35430">MKNTRHRLTAWLVALGLTAVLMGTAFFDGMVPAQDSGGTQVSPENLTSQRAALVLQASTGRTKVTPGAKLTGLAATRVLKALPVKGKAPATGYQRNVKFGNGFKDFNHNRCDERQDTLRRDMSRVKYKDRKHCQVASGRLDDAYTGRAINWKVKAGSVDIDHVVALKNAWISGGQKLSQKQRQALANDPLNLMASAASANRSKGDRNAAEWLPANKRFRCQYVATQISVKHKYALAVTSAEKSGMSRVLRSCPKQRAAKVTPIKPAGTPSTTARKPAAKKSAKTATRRVHPGAFCSPRGAKGVGRSNGKIYTCKTSTTDTRARWRR</sequence>
<protein>
    <recommendedName>
        <fullName evidence="2">GmrSD restriction endonucleases C-terminal domain-containing protein</fullName>
    </recommendedName>
</protein>
<dbReference type="Proteomes" id="UP000195913">
    <property type="component" value="Unassembled WGS sequence"/>
</dbReference>